<reference evidence="1 2" key="1">
    <citation type="journal article" date="2020" name="IScience">
        <title>Genome Sequencing of the Endangered Kingdonia uniflora (Circaeasteraceae, Ranunculales) Reveals Potential Mechanisms of Evolutionary Specialization.</title>
        <authorList>
            <person name="Sun Y."/>
            <person name="Deng T."/>
            <person name="Zhang A."/>
            <person name="Moore M.J."/>
            <person name="Landis J.B."/>
            <person name="Lin N."/>
            <person name="Zhang H."/>
            <person name="Zhang X."/>
            <person name="Huang J."/>
            <person name="Zhang X."/>
            <person name="Sun H."/>
            <person name="Wang H."/>
        </authorList>
    </citation>
    <scope>NUCLEOTIDE SEQUENCE [LARGE SCALE GENOMIC DNA]</scope>
    <source>
        <strain evidence="1">TB1705</strain>
        <tissue evidence="1">Leaf</tissue>
    </source>
</reference>
<comment type="caution">
    <text evidence="1">The sequence shown here is derived from an EMBL/GenBank/DDBJ whole genome shotgun (WGS) entry which is preliminary data.</text>
</comment>
<proteinExistence type="predicted"/>
<dbReference type="AlphaFoldDB" id="A0A7J7L446"/>
<sequence length="133" mass="15190">RNCCTFKQIRLLASTSDWKYSKPLRGGLLAVAPLYAHEELHTFKLKRTNHLQTHTHTESLLLLQIYIKGRGTKKHDLFGVIFPYSTSRSKKRERKRGKGEPMVEKRASLIPCGNKEKLFIATGIKLSTGRPKS</sequence>
<evidence type="ECO:0000313" key="1">
    <source>
        <dbReference type="EMBL" id="KAF6137328.1"/>
    </source>
</evidence>
<name>A0A7J7L446_9MAGN</name>
<protein>
    <submittedName>
        <fullName evidence="1">Uncharacterized protein</fullName>
    </submittedName>
</protein>
<gene>
    <name evidence="1" type="ORF">GIB67_036365</name>
</gene>
<dbReference type="EMBL" id="JACGCM010002659">
    <property type="protein sequence ID" value="KAF6137328.1"/>
    <property type="molecule type" value="Genomic_DNA"/>
</dbReference>
<accession>A0A7J7L446</accession>
<dbReference type="Proteomes" id="UP000541444">
    <property type="component" value="Unassembled WGS sequence"/>
</dbReference>
<keyword evidence="2" id="KW-1185">Reference proteome</keyword>
<evidence type="ECO:0000313" key="2">
    <source>
        <dbReference type="Proteomes" id="UP000541444"/>
    </source>
</evidence>
<organism evidence="1 2">
    <name type="scientific">Kingdonia uniflora</name>
    <dbReference type="NCBI Taxonomy" id="39325"/>
    <lineage>
        <taxon>Eukaryota</taxon>
        <taxon>Viridiplantae</taxon>
        <taxon>Streptophyta</taxon>
        <taxon>Embryophyta</taxon>
        <taxon>Tracheophyta</taxon>
        <taxon>Spermatophyta</taxon>
        <taxon>Magnoliopsida</taxon>
        <taxon>Ranunculales</taxon>
        <taxon>Circaeasteraceae</taxon>
        <taxon>Kingdonia</taxon>
    </lineage>
</organism>
<feature type="non-terminal residue" evidence="1">
    <location>
        <position position="133"/>
    </location>
</feature>